<proteinExistence type="inferred from homology"/>
<name>A0ABR3GJJ7_9PEZI</name>
<evidence type="ECO:0000256" key="3">
    <source>
        <dbReference type="ARBA" id="ARBA00011245"/>
    </source>
</evidence>
<evidence type="ECO:0000256" key="7">
    <source>
        <dbReference type="SAM" id="MobiDB-lite"/>
    </source>
</evidence>
<keyword evidence="4" id="KW-0004">4Fe-4S</keyword>
<evidence type="ECO:0000256" key="6">
    <source>
        <dbReference type="ARBA" id="ARBA00022839"/>
    </source>
</evidence>
<evidence type="ECO:0000256" key="1">
    <source>
        <dbReference type="ARBA" id="ARBA00001966"/>
    </source>
</evidence>
<evidence type="ECO:0000256" key="5">
    <source>
        <dbReference type="ARBA" id="ARBA00022722"/>
    </source>
</evidence>
<gene>
    <name evidence="8" type="ORF">Q9L58_005103</name>
</gene>
<organism evidence="8 9">
    <name type="scientific">Discina gigas</name>
    <dbReference type="NCBI Taxonomy" id="1032678"/>
    <lineage>
        <taxon>Eukaryota</taxon>
        <taxon>Fungi</taxon>
        <taxon>Dikarya</taxon>
        <taxon>Ascomycota</taxon>
        <taxon>Pezizomycotina</taxon>
        <taxon>Pezizomycetes</taxon>
        <taxon>Pezizales</taxon>
        <taxon>Discinaceae</taxon>
        <taxon>Discina</taxon>
    </lineage>
</organism>
<comment type="cofactor">
    <cofactor evidence="1">
        <name>[4Fe-4S] cluster</name>
        <dbReference type="ChEBI" id="CHEBI:49883"/>
    </cofactor>
</comment>
<dbReference type="InterPro" id="IPR019190">
    <property type="entry name" value="EXOV"/>
</dbReference>
<feature type="compositionally biased region" description="Basic residues" evidence="7">
    <location>
        <begin position="1"/>
        <end position="11"/>
    </location>
</feature>
<sequence length="550" mass="60869">MSLRLLHHHTRPAPPGTAQEEGVEEEEEEEEGEESDYGSDIDLTDEDLVLRLLDTYPTPPLPPLYPPLPLSLHDPTQIPTTTATTATAPLKSVVKTRTRFDRNGALLLQFDELAPQEHGVRSPSPPSQPPSLFTRFRSRRAQLSVTDLVAGIWCEQQFQYTLERGFRRRTPAMAKGTRMHKVLEEQVHTTIPVSTETPEDVFGLKLFNMCQGLVSLEETGLTRELDVFGFLDGVLVQGVIDEITYNDPDPECSSSSREQKAAFITDTKTRSTERIPSGSQLRSTAVQLMLYHRLLTMLPVVPFADVVAHHGLCGTTCFSDSFVAQIASVASGISLDELLENNNLYGMWGLVLRRLETAVPAVGATVGVVFRAQSTGEVMARSAWGVDGVALESHLSATMEWWRGKRGSVGVDIEDAWKCRICDFEESCEWRLGQVEKLAEEVRAKKVARSGKKKIEGSGEEDVEEEGRRGSGGDSEGSVKLRKRKARTSKSKETDSEGVSGVDGEQKKVRAKRKPKKTKEPDSEGVSGTDDETKVRARRNPKKVEEPVED</sequence>
<keyword evidence="4" id="KW-0479">Metal-binding</keyword>
<keyword evidence="9" id="KW-1185">Reference proteome</keyword>
<evidence type="ECO:0000256" key="2">
    <source>
        <dbReference type="ARBA" id="ARBA00009797"/>
    </source>
</evidence>
<protein>
    <recommendedName>
        <fullName evidence="10">Exonuclease V</fullName>
    </recommendedName>
</protein>
<keyword evidence="4" id="KW-0408">Iron</keyword>
<keyword evidence="6" id="KW-0378">Hydrolase</keyword>
<dbReference type="PANTHER" id="PTHR14464">
    <property type="entry name" value="EXONUCLEASE V"/>
    <property type="match status" value="1"/>
</dbReference>
<dbReference type="Proteomes" id="UP001447188">
    <property type="component" value="Unassembled WGS sequence"/>
</dbReference>
<feature type="compositionally biased region" description="Acidic residues" evidence="7">
    <location>
        <begin position="21"/>
        <end position="41"/>
    </location>
</feature>
<dbReference type="PANTHER" id="PTHR14464:SF4">
    <property type="entry name" value="EXONUCLEASE V"/>
    <property type="match status" value="1"/>
</dbReference>
<keyword evidence="6" id="KW-0269">Exonuclease</keyword>
<keyword evidence="4" id="KW-0411">Iron-sulfur</keyword>
<accession>A0ABR3GJJ7</accession>
<feature type="compositionally biased region" description="Basic residues" evidence="7">
    <location>
        <begin position="480"/>
        <end position="489"/>
    </location>
</feature>
<evidence type="ECO:0008006" key="10">
    <source>
        <dbReference type="Google" id="ProtNLM"/>
    </source>
</evidence>
<dbReference type="Pfam" id="PF09810">
    <property type="entry name" value="Exo5"/>
    <property type="match status" value="1"/>
</dbReference>
<comment type="similarity">
    <text evidence="2">Belongs to the EXO5 family.</text>
</comment>
<comment type="subunit">
    <text evidence="3">Monomer.</text>
</comment>
<evidence type="ECO:0000313" key="9">
    <source>
        <dbReference type="Proteomes" id="UP001447188"/>
    </source>
</evidence>
<evidence type="ECO:0000313" key="8">
    <source>
        <dbReference type="EMBL" id="KAL0635965.1"/>
    </source>
</evidence>
<feature type="region of interest" description="Disordered" evidence="7">
    <location>
        <begin position="1"/>
        <end position="41"/>
    </location>
</feature>
<feature type="region of interest" description="Disordered" evidence="7">
    <location>
        <begin position="446"/>
        <end position="550"/>
    </location>
</feature>
<comment type="caution">
    <text evidence="8">The sequence shown here is derived from an EMBL/GenBank/DDBJ whole genome shotgun (WGS) entry which is preliminary data.</text>
</comment>
<dbReference type="EMBL" id="JBBBZM010000059">
    <property type="protein sequence ID" value="KAL0635965.1"/>
    <property type="molecule type" value="Genomic_DNA"/>
</dbReference>
<reference evidence="8 9" key="1">
    <citation type="submission" date="2024-02" db="EMBL/GenBank/DDBJ databases">
        <title>Discinaceae phylogenomics.</title>
        <authorList>
            <person name="Dirks A.C."/>
            <person name="James T.Y."/>
        </authorList>
    </citation>
    <scope>NUCLEOTIDE SEQUENCE [LARGE SCALE GENOMIC DNA]</scope>
    <source>
        <strain evidence="8 9">ACD0624</strain>
    </source>
</reference>
<evidence type="ECO:0000256" key="4">
    <source>
        <dbReference type="ARBA" id="ARBA00022485"/>
    </source>
</evidence>
<keyword evidence="5" id="KW-0540">Nuclease</keyword>